<sequence length="301" mass="34794">MCVKIELSTMCFYHGDILAKIKRCRNIIESHGFTFGIQLHNSITKDVYDTMKDLDVAFTVHAPVFSNHFINLAHNDFDSILGGFQNTACVMQSLQAKTALFHGFFMTQNPIKNDPNNYGKVLRDAINSKYRLNDTRVMDPKFLETEEFRNYQNTVKMNMERLRERYPSYTLCIENDFPGIGNGNQTPAHLIYLNCPVWLDTGHLWASSLLNKFDFYGGLEEICTQCQVIGVHINTNQTSLNWNFKSPYGDTHSHFSREYDMDMDKVIRILKKNHINHFTIEILGGDLKDIAFFIQAYQSIT</sequence>
<reference evidence="1 2" key="1">
    <citation type="submission" date="2019-04" db="EMBL/GenBank/DDBJ databases">
        <title>Genome of a novel bacterium Candidatus Jettenia ecosi reconstructed from metagenome of an anammox bioreactor.</title>
        <authorList>
            <person name="Mardanov A.V."/>
            <person name="Beletsky A.V."/>
            <person name="Ravin N.V."/>
            <person name="Botchkova E.A."/>
            <person name="Litti Y.V."/>
            <person name="Nozhevnikova A.N."/>
        </authorList>
    </citation>
    <scope>NUCLEOTIDE SEQUENCE [LARGE SCALE GENOMIC DNA]</scope>
    <source>
        <strain evidence="1">J2</strain>
    </source>
</reference>
<dbReference type="AlphaFoldDB" id="A0A533Q8W4"/>
<comment type="caution">
    <text evidence="1">The sequence shown here is derived from an EMBL/GenBank/DDBJ whole genome shotgun (WGS) entry which is preliminary data.</text>
</comment>
<evidence type="ECO:0008006" key="3">
    <source>
        <dbReference type="Google" id="ProtNLM"/>
    </source>
</evidence>
<dbReference type="EMBL" id="SULG01000064">
    <property type="protein sequence ID" value="TLD41055.1"/>
    <property type="molecule type" value="Genomic_DNA"/>
</dbReference>
<dbReference type="InterPro" id="IPR036237">
    <property type="entry name" value="Xyl_isomerase-like_sf"/>
</dbReference>
<dbReference type="Gene3D" id="3.20.20.150">
    <property type="entry name" value="Divalent-metal-dependent TIM barrel enzymes"/>
    <property type="match status" value="1"/>
</dbReference>
<organism evidence="1 2">
    <name type="scientific">Candidatus Jettenia ecosi</name>
    <dbReference type="NCBI Taxonomy" id="2494326"/>
    <lineage>
        <taxon>Bacteria</taxon>
        <taxon>Pseudomonadati</taxon>
        <taxon>Planctomycetota</taxon>
        <taxon>Candidatus Brocadiia</taxon>
        <taxon>Candidatus Brocadiales</taxon>
        <taxon>Candidatus Brocadiaceae</taxon>
        <taxon>Candidatus Jettenia</taxon>
    </lineage>
</organism>
<accession>A0A533Q8W4</accession>
<evidence type="ECO:0000313" key="1">
    <source>
        <dbReference type="EMBL" id="TLD41055.1"/>
    </source>
</evidence>
<dbReference type="Proteomes" id="UP000319783">
    <property type="component" value="Unassembled WGS sequence"/>
</dbReference>
<evidence type="ECO:0000313" key="2">
    <source>
        <dbReference type="Proteomes" id="UP000319783"/>
    </source>
</evidence>
<protein>
    <recommendedName>
        <fullName evidence="3">Xylose isomerase-like TIM barrel domain-containing protein</fullName>
    </recommendedName>
</protein>
<name>A0A533Q8W4_9BACT</name>
<proteinExistence type="predicted"/>
<dbReference type="SUPFAM" id="SSF51658">
    <property type="entry name" value="Xylose isomerase-like"/>
    <property type="match status" value="1"/>
</dbReference>
<gene>
    <name evidence="1" type="ORF">JETT_2664</name>
</gene>